<dbReference type="Gene3D" id="1.10.8.60">
    <property type="match status" value="1"/>
</dbReference>
<name>A0A846LIW1_9ACTN</name>
<feature type="domain" description="AAA+ ATPase" evidence="5">
    <location>
        <begin position="274"/>
        <end position="401"/>
    </location>
</feature>
<dbReference type="PANTHER" id="PTHR23073">
    <property type="entry name" value="26S PROTEASOME REGULATORY SUBUNIT"/>
    <property type="match status" value="1"/>
</dbReference>
<comment type="caution">
    <text evidence="7">The sequence shown here is derived from an EMBL/GenBank/DDBJ whole genome shotgun (WGS) entry which is preliminary data.</text>
</comment>
<protein>
    <submittedName>
        <fullName evidence="6">ATPase</fullName>
    </submittedName>
</protein>
<dbReference type="RefSeq" id="WP_166754672.1">
    <property type="nucleotide sequence ID" value="NZ_BAABJU010000001.1"/>
</dbReference>
<dbReference type="EMBL" id="JAAMPA010000001">
    <property type="protein sequence ID" value="NIH67211.1"/>
    <property type="molecule type" value="Genomic_DNA"/>
</dbReference>
<feature type="region of interest" description="Disordered" evidence="4">
    <location>
        <begin position="119"/>
        <end position="147"/>
    </location>
</feature>
<dbReference type="InterPro" id="IPR003593">
    <property type="entry name" value="AAA+_ATPase"/>
</dbReference>
<evidence type="ECO:0000259" key="5">
    <source>
        <dbReference type="SMART" id="SM00382"/>
    </source>
</evidence>
<reference evidence="7 8" key="3">
    <citation type="submission" date="2020-02" db="EMBL/GenBank/DDBJ databases">
        <title>Sequencing the genomes of 1000 actinobacteria strains.</title>
        <authorList>
            <person name="Klenk H.-P."/>
        </authorList>
    </citation>
    <scope>NUCLEOTIDE SEQUENCE [LARGE SCALE GENOMIC DNA]</scope>
    <source>
        <strain evidence="7 8">DSM 45201</strain>
    </source>
</reference>
<dbReference type="GO" id="GO:0016887">
    <property type="term" value="F:ATP hydrolysis activity"/>
    <property type="evidence" value="ECO:0007669"/>
    <property type="project" value="InterPro"/>
</dbReference>
<keyword evidence="3" id="KW-0067">ATP-binding</keyword>
<sequence length="492" mass="52280">MAVDGQAYGSELRLQFDPPPAAAPRPELADVGKLVRRGVRAVVGAARAEERTSLSGLLLAHLGPAGAELDVVGESWPGYEHVNVQAGLDTWLAGPERSWQLVGVVGFQHRQFGLGELLSAGPEAEDPHGPRPGNASRVNRAAGPDGASRPCVRCGIYLVTDGAARTAVLLRGPEPEFGLPETTVQVVSTEPGLALRATAEIRAAAMGQNVFRGQVLSFGAEVFGHGQTLLQFHRRPALAADQLVLAADTLAEVERQVVEVARHKEQLLAAGQHLKRGVLLYGPPGVGKTHTVRYLTSRLTGTTVLQLTGNALHLIAEACSVARALAPAMLVIEDVDLIAEDRGMHPGQHPLLFQLLNEMDGLAEDADVVFVLTTNRADLLEPALAARPGRVDQAVELRLPDADARRALFDLYRGGLEVDTSGLDDVLARTDGVTASFLKELLRRAALLAAQRTERGPLSVSAADLSGALDELLDTRNAMTRALLGSRPDPED</sequence>
<evidence type="ECO:0000313" key="9">
    <source>
        <dbReference type="Proteomes" id="UP000648663"/>
    </source>
</evidence>
<evidence type="ECO:0000256" key="4">
    <source>
        <dbReference type="SAM" id="MobiDB-lite"/>
    </source>
</evidence>
<dbReference type="Pfam" id="PF00004">
    <property type="entry name" value="AAA"/>
    <property type="match status" value="1"/>
</dbReference>
<dbReference type="SMART" id="SM00382">
    <property type="entry name" value="AAA"/>
    <property type="match status" value="1"/>
</dbReference>
<evidence type="ECO:0000256" key="2">
    <source>
        <dbReference type="ARBA" id="ARBA00022741"/>
    </source>
</evidence>
<reference evidence="6" key="1">
    <citation type="journal article" date="2014" name="Int. J. Syst. Evol. Microbiol.">
        <title>Complete genome of a new Firmicutes species belonging to the dominant human colonic microbiota ('Ruminococcus bicirculans') reveals two chromosomes and a selective capacity to utilize plant glucans.</title>
        <authorList>
            <consortium name="NISC Comparative Sequencing Program"/>
            <person name="Wegmann U."/>
            <person name="Louis P."/>
            <person name="Goesmann A."/>
            <person name="Henrissat B."/>
            <person name="Duncan S.H."/>
            <person name="Flint H.J."/>
        </authorList>
    </citation>
    <scope>NUCLEOTIDE SEQUENCE</scope>
    <source>
        <strain evidence="6">CGMCC 4.5581</strain>
    </source>
</reference>
<evidence type="ECO:0000256" key="3">
    <source>
        <dbReference type="ARBA" id="ARBA00022840"/>
    </source>
</evidence>
<dbReference type="Gene3D" id="3.40.50.300">
    <property type="entry name" value="P-loop containing nucleotide triphosphate hydrolases"/>
    <property type="match status" value="1"/>
</dbReference>
<evidence type="ECO:0000313" key="7">
    <source>
        <dbReference type="EMBL" id="NIH67211.1"/>
    </source>
</evidence>
<dbReference type="InterPro" id="IPR050221">
    <property type="entry name" value="26S_Proteasome_ATPase"/>
</dbReference>
<evidence type="ECO:0000313" key="8">
    <source>
        <dbReference type="Proteomes" id="UP000552836"/>
    </source>
</evidence>
<keyword evidence="2" id="KW-0547">Nucleotide-binding</keyword>
<dbReference type="Proteomes" id="UP000552836">
    <property type="component" value="Unassembled WGS sequence"/>
</dbReference>
<comment type="similarity">
    <text evidence="1">Belongs to the AAA ATPase family.</text>
</comment>
<evidence type="ECO:0000256" key="1">
    <source>
        <dbReference type="ARBA" id="ARBA00006914"/>
    </source>
</evidence>
<proteinExistence type="inferred from homology"/>
<keyword evidence="9" id="KW-1185">Reference proteome</keyword>
<dbReference type="Proteomes" id="UP000648663">
    <property type="component" value="Unassembled WGS sequence"/>
</dbReference>
<reference evidence="9" key="2">
    <citation type="journal article" date="2019" name="Int. J. Syst. Evol. Microbiol.">
        <title>The Global Catalogue of Microorganisms (GCM) 10K type strain sequencing project: providing services to taxonomists for standard genome sequencing and annotation.</title>
        <authorList>
            <consortium name="The Broad Institute Genomics Platform"/>
            <consortium name="The Broad Institute Genome Sequencing Center for Infectious Disease"/>
            <person name="Wu L."/>
            <person name="Ma J."/>
        </authorList>
    </citation>
    <scope>NUCLEOTIDE SEQUENCE [LARGE SCALE GENOMIC DNA]</scope>
    <source>
        <strain evidence="9">CGMCC 4.5581</strain>
    </source>
</reference>
<gene>
    <name evidence="7" type="ORF">FB380_001657</name>
    <name evidence="6" type="ORF">GCM10011589_06310</name>
</gene>
<organism evidence="7 8">
    <name type="scientific">Modestobacter marinus</name>
    <dbReference type="NCBI Taxonomy" id="477641"/>
    <lineage>
        <taxon>Bacteria</taxon>
        <taxon>Bacillati</taxon>
        <taxon>Actinomycetota</taxon>
        <taxon>Actinomycetes</taxon>
        <taxon>Geodermatophilales</taxon>
        <taxon>Geodermatophilaceae</taxon>
        <taxon>Modestobacter</taxon>
    </lineage>
</organism>
<accession>A0A846LIW1</accession>
<dbReference type="InterPro" id="IPR027417">
    <property type="entry name" value="P-loop_NTPase"/>
</dbReference>
<dbReference type="AlphaFoldDB" id="A0A846LIW1"/>
<evidence type="ECO:0000313" key="6">
    <source>
        <dbReference type="EMBL" id="GGL52910.1"/>
    </source>
</evidence>
<dbReference type="CDD" id="cd19481">
    <property type="entry name" value="RecA-like_protease"/>
    <property type="match status" value="1"/>
</dbReference>
<dbReference type="GO" id="GO:0005524">
    <property type="term" value="F:ATP binding"/>
    <property type="evidence" value="ECO:0007669"/>
    <property type="project" value="UniProtKB-KW"/>
</dbReference>
<reference evidence="6" key="4">
    <citation type="submission" date="2024-05" db="EMBL/GenBank/DDBJ databases">
        <authorList>
            <person name="Sun Q."/>
            <person name="Zhou Y."/>
        </authorList>
    </citation>
    <scope>NUCLEOTIDE SEQUENCE</scope>
    <source>
        <strain evidence="6">CGMCC 4.5581</strain>
    </source>
</reference>
<dbReference type="EMBL" id="BMMI01000001">
    <property type="protein sequence ID" value="GGL52910.1"/>
    <property type="molecule type" value="Genomic_DNA"/>
</dbReference>
<dbReference type="SUPFAM" id="SSF52540">
    <property type="entry name" value="P-loop containing nucleoside triphosphate hydrolases"/>
    <property type="match status" value="1"/>
</dbReference>
<dbReference type="InterPro" id="IPR003959">
    <property type="entry name" value="ATPase_AAA_core"/>
</dbReference>